<evidence type="ECO:0000256" key="4">
    <source>
        <dbReference type="ARBA" id="ARBA00022989"/>
    </source>
</evidence>
<dbReference type="InterPro" id="IPR018076">
    <property type="entry name" value="T2SS_GspF_dom"/>
</dbReference>
<evidence type="ECO:0000259" key="7">
    <source>
        <dbReference type="Pfam" id="PF00482"/>
    </source>
</evidence>
<comment type="caution">
    <text evidence="8">The sequence shown here is derived from an EMBL/GenBank/DDBJ whole genome shotgun (WGS) entry which is preliminary data.</text>
</comment>
<dbReference type="OrthoDB" id="5185234at2"/>
<evidence type="ECO:0000313" key="8">
    <source>
        <dbReference type="EMBL" id="TQL33869.1"/>
    </source>
</evidence>
<proteinExistence type="predicted"/>
<organism evidence="8 9">
    <name type="scientific">Barrientosiimonas humi</name>
    <dbReference type="NCBI Taxonomy" id="999931"/>
    <lineage>
        <taxon>Bacteria</taxon>
        <taxon>Bacillati</taxon>
        <taxon>Actinomycetota</taxon>
        <taxon>Actinomycetes</taxon>
        <taxon>Micrococcales</taxon>
        <taxon>Dermacoccaceae</taxon>
        <taxon>Barrientosiimonas</taxon>
    </lineage>
</organism>
<feature type="transmembrane region" description="Helical" evidence="6">
    <location>
        <begin position="135"/>
        <end position="152"/>
    </location>
</feature>
<gene>
    <name evidence="8" type="ORF">FB554_2025</name>
</gene>
<accession>A0A542XDF9</accession>
<evidence type="ECO:0000256" key="1">
    <source>
        <dbReference type="ARBA" id="ARBA00004651"/>
    </source>
</evidence>
<evidence type="ECO:0000256" key="2">
    <source>
        <dbReference type="ARBA" id="ARBA00022475"/>
    </source>
</evidence>
<evidence type="ECO:0000256" key="3">
    <source>
        <dbReference type="ARBA" id="ARBA00022692"/>
    </source>
</evidence>
<protein>
    <submittedName>
        <fullName evidence="8">Tight adherence protein C</fullName>
    </submittedName>
</protein>
<dbReference type="RefSeq" id="WP_142005837.1">
    <property type="nucleotide sequence ID" value="NZ_CAJTBP010000001.1"/>
</dbReference>
<dbReference type="AlphaFoldDB" id="A0A542XDF9"/>
<name>A0A542XDF9_9MICO</name>
<keyword evidence="5 6" id="KW-0472">Membrane</keyword>
<keyword evidence="4 6" id="KW-1133">Transmembrane helix</keyword>
<reference evidence="8 9" key="1">
    <citation type="submission" date="2019-06" db="EMBL/GenBank/DDBJ databases">
        <title>Sequencing the genomes of 1000 actinobacteria strains.</title>
        <authorList>
            <person name="Klenk H.-P."/>
        </authorList>
    </citation>
    <scope>NUCLEOTIDE SEQUENCE [LARGE SCALE GENOMIC DNA]</scope>
    <source>
        <strain evidence="8 9">DSM 24617</strain>
    </source>
</reference>
<evidence type="ECO:0000313" key="9">
    <source>
        <dbReference type="Proteomes" id="UP000318336"/>
    </source>
</evidence>
<dbReference type="PANTHER" id="PTHR35007:SF2">
    <property type="entry name" value="PILUS ASSEMBLE PROTEIN"/>
    <property type="match status" value="1"/>
</dbReference>
<keyword evidence="3 6" id="KW-0812">Transmembrane</keyword>
<feature type="domain" description="Type II secretion system protein GspF" evidence="7">
    <location>
        <begin position="177"/>
        <end position="301"/>
    </location>
</feature>
<dbReference type="EMBL" id="VFOK01000001">
    <property type="protein sequence ID" value="TQL33869.1"/>
    <property type="molecule type" value="Genomic_DNA"/>
</dbReference>
<feature type="transmembrane region" description="Helical" evidence="6">
    <location>
        <begin position="110"/>
        <end position="129"/>
    </location>
</feature>
<keyword evidence="2" id="KW-1003">Cell membrane</keyword>
<dbReference type="Proteomes" id="UP000318336">
    <property type="component" value="Unassembled WGS sequence"/>
</dbReference>
<keyword evidence="9" id="KW-1185">Reference proteome</keyword>
<feature type="transmembrane region" description="Helical" evidence="6">
    <location>
        <begin position="282"/>
        <end position="305"/>
    </location>
</feature>
<evidence type="ECO:0000256" key="5">
    <source>
        <dbReference type="ARBA" id="ARBA00023136"/>
    </source>
</evidence>
<dbReference type="Pfam" id="PF00482">
    <property type="entry name" value="T2SSF"/>
    <property type="match status" value="1"/>
</dbReference>
<dbReference type="PANTHER" id="PTHR35007">
    <property type="entry name" value="INTEGRAL MEMBRANE PROTEIN-RELATED"/>
    <property type="match status" value="1"/>
</dbReference>
<sequence length="313" mass="33000">MSLEALTWSWPGAVLGAVVGVGLLLVLRGIPAGRRPDLADRVGPYVSDKPRPSRLLQPTADLSVHRLLRPVLGRLGALVDHLLGGATSVRRRLERAGQPTDVEGFRAQQALWGVLAGLGGIVFATTRVLRSGTSIPVAVLLILLSVMAGVVARDQKLTRDARRREERILAEFPSVAEMLALAITAGEGAAAALERVTKLSRGELSGELGRCLADARAGASLPEALQGLADRTGIPSLARFVDGIVVAVERGTPLADVMRAQAQDARDAGKQLLLEEGGRREIAMMVPVVFLVLPVTILFAVFPGLSVLQLGGP</sequence>
<comment type="subcellular location">
    <subcellularLocation>
        <location evidence="1">Cell membrane</location>
        <topology evidence="1">Multi-pass membrane protein</topology>
    </subcellularLocation>
</comment>
<dbReference type="GO" id="GO:0005886">
    <property type="term" value="C:plasma membrane"/>
    <property type="evidence" value="ECO:0007669"/>
    <property type="project" value="UniProtKB-SubCell"/>
</dbReference>
<feature type="transmembrane region" description="Helical" evidence="6">
    <location>
        <begin position="6"/>
        <end position="27"/>
    </location>
</feature>
<evidence type="ECO:0000256" key="6">
    <source>
        <dbReference type="SAM" id="Phobius"/>
    </source>
</evidence>